<evidence type="ECO:0000313" key="2">
    <source>
        <dbReference type="Proteomes" id="UP000480275"/>
    </source>
</evidence>
<dbReference type="Proteomes" id="UP000480275">
    <property type="component" value="Unassembled WGS sequence"/>
</dbReference>
<reference evidence="1 2" key="1">
    <citation type="submission" date="2019-10" db="EMBL/GenBank/DDBJ databases">
        <title>Whole-genome sequence of the purple nonsulfur photosynthetic bacterium Rhodocyclus tenuis.</title>
        <authorList>
            <person name="Kyndt J.A."/>
            <person name="Meyer T.E."/>
        </authorList>
    </citation>
    <scope>NUCLEOTIDE SEQUENCE [LARGE SCALE GENOMIC DNA]</scope>
    <source>
        <strain evidence="1 2">DSM 110</strain>
    </source>
</reference>
<organism evidence="1 2">
    <name type="scientific">Rhodocyclus tenuis</name>
    <name type="common">Rhodospirillum tenue</name>
    <dbReference type="NCBI Taxonomy" id="1066"/>
    <lineage>
        <taxon>Bacteria</taxon>
        <taxon>Pseudomonadati</taxon>
        <taxon>Pseudomonadota</taxon>
        <taxon>Betaproteobacteria</taxon>
        <taxon>Rhodocyclales</taxon>
        <taxon>Rhodocyclaceae</taxon>
        <taxon>Rhodocyclus</taxon>
    </lineage>
</organism>
<name>A0A6L5JU07_RHOTE</name>
<proteinExistence type="predicted"/>
<evidence type="ECO:0000313" key="1">
    <source>
        <dbReference type="EMBL" id="MQY50847.1"/>
    </source>
</evidence>
<dbReference type="AlphaFoldDB" id="A0A6L5JU07"/>
<accession>A0A6L5JU07</accession>
<dbReference type="EMBL" id="WIXJ01000002">
    <property type="protein sequence ID" value="MQY50847.1"/>
    <property type="molecule type" value="Genomic_DNA"/>
</dbReference>
<sequence>METDRKGSAAAAIRAAQNLKRWGWFATLRYCAKNRVSAELFATAQDFEARRKS</sequence>
<gene>
    <name evidence="1" type="ORF">GHK24_03505</name>
</gene>
<protein>
    <submittedName>
        <fullName evidence="1">Uncharacterized protein</fullName>
    </submittedName>
</protein>
<comment type="caution">
    <text evidence="1">The sequence shown here is derived from an EMBL/GenBank/DDBJ whole genome shotgun (WGS) entry which is preliminary data.</text>
</comment>